<evidence type="ECO:0000313" key="3">
    <source>
        <dbReference type="Proteomes" id="UP000243498"/>
    </source>
</evidence>
<dbReference type="AlphaFoldDB" id="A0A167DAV3"/>
<comment type="caution">
    <text evidence="2">The sequence shown here is derived from an EMBL/GenBank/DDBJ whole genome shotgun (WGS) entry which is preliminary data.</text>
</comment>
<feature type="compositionally biased region" description="Polar residues" evidence="1">
    <location>
        <begin position="24"/>
        <end position="43"/>
    </location>
</feature>
<accession>A0A167DAV3</accession>
<feature type="compositionally biased region" description="Basic and acidic residues" evidence="1">
    <location>
        <begin position="44"/>
        <end position="53"/>
    </location>
</feature>
<dbReference type="STRING" id="1081105.A0A167DAV3"/>
<feature type="region of interest" description="Disordered" evidence="1">
    <location>
        <begin position="580"/>
        <end position="610"/>
    </location>
</feature>
<feature type="compositionally biased region" description="Polar residues" evidence="1">
    <location>
        <begin position="262"/>
        <end position="271"/>
    </location>
</feature>
<sequence length="938" mass="102741">MDVTSLLNQAATSSSCSKIEGEPTPTSLLSKSASLPTPSPERTTPQHDWESKTVKNRTPWSAGGYALPLQSELEVRPSSVFSFRSGSEMPDSDSSVEPLGLGRHSRHGSADSASIEMEPSQTSLPLSRLHQSRPNNWEDRSQTGIEAPDLMGHKVSNSHSSLSSYASWRSISHSRISSATTVSGVHSAGQSLTELPLLETEMAPNSESYQALTSAKRKPQSSGDRMPVYDPNREADAPKRSGSPSDAVLNMKGALKPPPTGTPTSDVSSRESGIPVQASSHKRATSAPDGSVTTDYLRSKQARRQRSVLSPPREVMTIAEDTSPRGVGRTGPQNEDSVRTTYDGSDNNDNIESDYRDERLIGAGPRPMRTFSSSSVSSAALGYEHHQISKPSMNLTALDEGLDKDSHEKPVCMFVDDCDTGSQLRKAISHLFGRNKTCTLKIPEMVWVYYCRKHYQRVRYRNARTYPVTQMQLVETQIERLKTWSDRNQARGEGAYIDSWTLSLRKREEKRLQGDKKGRQDDKEASKLETGHIPAWLIEKLGSGHDTESIFDVAKSLREQIENGTLAQVPEIEFLPDIVGDDKEKEMTKSTRQRKQNSSISVTKTSKRKAPEFQVLTQSNPTYHDMGYAGYAKDSGYRYDADGVGSPSGKRPRTARAATFLAGPSNSYTTSSYWAGPEGPPRAENVVPKMQPIEYHPYAHSGGNGRFEPTHPSQGGHARVASYSGVLPEPEYSPEPYYQRHNMPGYGQMPGYFSGSQSSPNSPPTLPSLASQMHKTALRYGRHESPLPAARPQARGASRPMHQRSASAFTPGKRYVSMSGRPSSSGNGYTVEHGRYEASRQAPRAAMYDAGHHGPQGYAEVDSHHHHHQTDAKSGWMPDHAHPVAPIANHSQYSHFNGPSYGSPSHAGMHPRNGIPGDAKNGMSTYPEPRGISGIRAA</sequence>
<dbReference type="Proteomes" id="UP000243498">
    <property type="component" value="Unassembled WGS sequence"/>
</dbReference>
<dbReference type="OrthoDB" id="4161595at2759"/>
<feature type="compositionally biased region" description="Polar residues" evidence="1">
    <location>
        <begin position="331"/>
        <end position="350"/>
    </location>
</feature>
<dbReference type="OMA" id="NGAYIRM"/>
<feature type="compositionally biased region" description="Polar residues" evidence="1">
    <location>
        <begin position="1"/>
        <end position="17"/>
    </location>
</feature>
<feature type="region of interest" description="Disordered" evidence="1">
    <location>
        <begin position="1"/>
        <end position="143"/>
    </location>
</feature>
<feature type="compositionally biased region" description="Basic and acidic residues" evidence="1">
    <location>
        <begin position="580"/>
        <end position="589"/>
    </location>
</feature>
<evidence type="ECO:0000313" key="2">
    <source>
        <dbReference type="EMBL" id="OAA42151.1"/>
    </source>
</evidence>
<gene>
    <name evidence="2" type="ORF">NOR_05000</name>
</gene>
<feature type="region of interest" description="Disordered" evidence="1">
    <location>
        <begin position="748"/>
        <end position="769"/>
    </location>
</feature>
<organism evidence="2 3">
    <name type="scientific">Metarhizium rileyi (strain RCEF 4871)</name>
    <name type="common">Nomuraea rileyi</name>
    <dbReference type="NCBI Taxonomy" id="1649241"/>
    <lineage>
        <taxon>Eukaryota</taxon>
        <taxon>Fungi</taxon>
        <taxon>Dikarya</taxon>
        <taxon>Ascomycota</taxon>
        <taxon>Pezizomycotina</taxon>
        <taxon>Sordariomycetes</taxon>
        <taxon>Hypocreomycetidae</taxon>
        <taxon>Hypocreales</taxon>
        <taxon>Clavicipitaceae</taxon>
        <taxon>Metarhizium</taxon>
    </lineage>
</organism>
<dbReference type="EMBL" id="AZHC01000014">
    <property type="protein sequence ID" value="OAA42151.1"/>
    <property type="molecule type" value="Genomic_DNA"/>
</dbReference>
<name>A0A167DAV3_METRR</name>
<reference evidence="2 3" key="1">
    <citation type="journal article" date="2016" name="Genome Biol. Evol.">
        <title>Divergent and convergent evolution of fungal pathogenicity.</title>
        <authorList>
            <person name="Shang Y."/>
            <person name="Xiao G."/>
            <person name="Zheng P."/>
            <person name="Cen K."/>
            <person name="Zhan S."/>
            <person name="Wang C."/>
        </authorList>
    </citation>
    <scope>NUCLEOTIDE SEQUENCE [LARGE SCALE GENOMIC DNA]</scope>
    <source>
        <strain evidence="2 3">RCEF 4871</strain>
    </source>
</reference>
<protein>
    <submittedName>
        <fullName evidence="2">ORP1 like protein</fullName>
    </submittedName>
</protein>
<feature type="region of interest" description="Disordered" evidence="1">
    <location>
        <begin position="205"/>
        <end position="352"/>
    </location>
</feature>
<proteinExistence type="predicted"/>
<feature type="compositionally biased region" description="Polar residues" evidence="1">
    <location>
        <begin position="889"/>
        <end position="903"/>
    </location>
</feature>
<keyword evidence="3" id="KW-1185">Reference proteome</keyword>
<feature type="region of interest" description="Disordered" evidence="1">
    <location>
        <begin position="782"/>
        <end position="938"/>
    </location>
</feature>
<evidence type="ECO:0000256" key="1">
    <source>
        <dbReference type="SAM" id="MobiDB-lite"/>
    </source>
</evidence>